<evidence type="ECO:0000256" key="1">
    <source>
        <dbReference type="ARBA" id="ARBA00022630"/>
    </source>
</evidence>
<sequence length="621" mass="69261">MTLPITETIDCDILIIGGGMSGCGAAFESKYWSGDLKVVMVEKAVIERSGATGEGLSAINCYMGQRNGWNTPEDFVHYVVNDMMGLAREDLVYDVGRHVDNSVHLLEEWGLPIWKKDNGEYERVGRWQIPIHGESIKPIAAEPARTAIGPENIYERVSITHLLTDADDPQRIAGAVGFAVRENKIYVFRAKAVIITCGGASNVFRPRSVGEGLGRTWYSVFATGAAYGLMIPIGTEMTQMEHRFVPTRFKDGYGPVGMWFQYFHAQVLNANGEDYTVTRADELKKYEPYGSAVPTPTPLRNHQMFLDIKDGLGPMYMRTDVAMQKIADGDPAKMDKVRDEAWEDFLDMTVAQALTWASQNIAPEDTPSEVVLAEPYIMGSHSGEAGAWVSGPEDIASGEYFWGYNRMTTIQGLFAAGDGVGAAPHKFSSGSFTEGRIAAKSAVNFVADNPSAPTVSDANVRGIQETIWAPLETFEKHKGASSSAEINPNYMTPKQGLVRLQKIMDEYGAGASTGYTTNQPTLERGIELMEMFREDLTHLAARNRHELMRCWELIHRTWVGEAHLRHLLHRKETRWPGYYYRSDFPDLDDANWRVFVNSKFDAASNSWNLMTRPYKNIITSI</sequence>
<dbReference type="InterPro" id="IPR036188">
    <property type="entry name" value="FAD/NAD-bd_sf"/>
</dbReference>
<evidence type="ECO:0000259" key="3">
    <source>
        <dbReference type="Pfam" id="PF00890"/>
    </source>
</evidence>
<feature type="domain" description="FAD-dependent oxidoreductase 2 FAD-binding" evidence="3">
    <location>
        <begin position="12"/>
        <end position="327"/>
    </location>
</feature>
<organism evidence="5">
    <name type="scientific">hydrothermal vent metagenome</name>
    <dbReference type="NCBI Taxonomy" id="652676"/>
    <lineage>
        <taxon>unclassified sequences</taxon>
        <taxon>metagenomes</taxon>
        <taxon>ecological metagenomes</taxon>
    </lineage>
</organism>
<dbReference type="AlphaFoldDB" id="A0A160V8K1"/>
<dbReference type="Gene3D" id="3.50.50.60">
    <property type="entry name" value="FAD/NAD(P)-binding domain"/>
    <property type="match status" value="1"/>
</dbReference>
<dbReference type="InterPro" id="IPR011803">
    <property type="entry name" value="AprA"/>
</dbReference>
<dbReference type="SUPFAM" id="SSF46977">
    <property type="entry name" value="Succinate dehydrogenase/fumarate reductase flavoprotein C-terminal domain"/>
    <property type="match status" value="1"/>
</dbReference>
<dbReference type="EMBL" id="FAXA01000191">
    <property type="protein sequence ID" value="CUV02118.1"/>
    <property type="molecule type" value="Genomic_DNA"/>
</dbReference>
<dbReference type="PANTHER" id="PTHR11632">
    <property type="entry name" value="SUCCINATE DEHYDROGENASE 2 FLAVOPROTEIN SUBUNIT"/>
    <property type="match status" value="1"/>
</dbReference>
<name>A0A160V8K1_9ZZZZ</name>
<dbReference type="GO" id="GO:0009061">
    <property type="term" value="P:anaerobic respiration"/>
    <property type="evidence" value="ECO:0007669"/>
    <property type="project" value="TreeGrafter"/>
</dbReference>
<keyword evidence="2 5" id="KW-0560">Oxidoreductase</keyword>
<accession>A0A160V8K1</accession>
<keyword evidence="1" id="KW-0285">Flavoprotein</keyword>
<gene>
    <name evidence="5" type="ORF">MGWOODY_Clf1139</name>
</gene>
<dbReference type="InterPro" id="IPR003953">
    <property type="entry name" value="FAD-dep_OxRdtase_2_FAD-bd"/>
</dbReference>
<feature type="domain" description="Fumarate reductase/succinate dehydrogenase flavoprotein-like C-terminal" evidence="4">
    <location>
        <begin position="500"/>
        <end position="613"/>
    </location>
</feature>
<dbReference type="NCBIfam" id="TIGR02061">
    <property type="entry name" value="aprA"/>
    <property type="match status" value="1"/>
</dbReference>
<dbReference type="GO" id="GO:0050660">
    <property type="term" value="F:flavin adenine dinucleotide binding"/>
    <property type="evidence" value="ECO:0007669"/>
    <property type="project" value="TreeGrafter"/>
</dbReference>
<dbReference type="PANTHER" id="PTHR11632:SF51">
    <property type="entry name" value="SUCCINATE DEHYDROGENASE [UBIQUINONE] FLAVOPROTEIN SUBUNIT, MITOCHONDRIAL"/>
    <property type="match status" value="1"/>
</dbReference>
<evidence type="ECO:0000256" key="2">
    <source>
        <dbReference type="ARBA" id="ARBA00023002"/>
    </source>
</evidence>
<reference evidence="5" key="1">
    <citation type="submission" date="2015-10" db="EMBL/GenBank/DDBJ databases">
        <authorList>
            <person name="Gilbert D.G."/>
        </authorList>
    </citation>
    <scope>NUCLEOTIDE SEQUENCE</scope>
</reference>
<dbReference type="Pfam" id="PF02910">
    <property type="entry name" value="Succ_DH_flav_C"/>
    <property type="match status" value="1"/>
</dbReference>
<dbReference type="Pfam" id="PF00890">
    <property type="entry name" value="FAD_binding_2"/>
    <property type="match status" value="1"/>
</dbReference>
<dbReference type="SUPFAM" id="SSF51905">
    <property type="entry name" value="FAD/NAD(P)-binding domain"/>
    <property type="match status" value="1"/>
</dbReference>
<dbReference type="InterPro" id="IPR030664">
    <property type="entry name" value="SdhA/FrdA/AprA"/>
</dbReference>
<dbReference type="EC" id="1.8.99.2" evidence="5"/>
<evidence type="ECO:0000259" key="4">
    <source>
        <dbReference type="Pfam" id="PF02910"/>
    </source>
</evidence>
<dbReference type="InterPro" id="IPR015939">
    <property type="entry name" value="Fum_Rdtase/Succ_DH_flav-like_C"/>
</dbReference>
<dbReference type="PIRSF" id="PIRSF000171">
    <property type="entry name" value="SDHA_APRA_LASPO"/>
    <property type="match status" value="1"/>
</dbReference>
<evidence type="ECO:0000313" key="5">
    <source>
        <dbReference type="EMBL" id="CUV02118.1"/>
    </source>
</evidence>
<proteinExistence type="predicted"/>
<dbReference type="GO" id="GO:0009973">
    <property type="term" value="F:adenylyl-sulfate reductase activity"/>
    <property type="evidence" value="ECO:0007669"/>
    <property type="project" value="UniProtKB-EC"/>
</dbReference>
<dbReference type="InterPro" id="IPR037099">
    <property type="entry name" value="Fum_R/Succ_DH_flav-like_C_sf"/>
</dbReference>
<dbReference type="GO" id="GO:0005886">
    <property type="term" value="C:plasma membrane"/>
    <property type="evidence" value="ECO:0007669"/>
    <property type="project" value="TreeGrafter"/>
</dbReference>
<protein>
    <submittedName>
        <fullName evidence="5">Adenylylsulfate reductase alpha-subunit</fullName>
        <ecNumber evidence="5">1.8.99.2</ecNumber>
    </submittedName>
</protein>
<dbReference type="GO" id="GO:0000104">
    <property type="term" value="F:succinate dehydrogenase activity"/>
    <property type="evidence" value="ECO:0007669"/>
    <property type="project" value="TreeGrafter"/>
</dbReference>
<dbReference type="Gene3D" id="3.90.700.10">
    <property type="entry name" value="Succinate dehydrogenase/fumarate reductase flavoprotein, catalytic domain"/>
    <property type="match status" value="1"/>
</dbReference>
<dbReference type="SUPFAM" id="SSF56425">
    <property type="entry name" value="Succinate dehydrogenase/fumarate reductase flavoprotein, catalytic domain"/>
    <property type="match status" value="1"/>
</dbReference>
<dbReference type="GO" id="GO:0009055">
    <property type="term" value="F:electron transfer activity"/>
    <property type="evidence" value="ECO:0007669"/>
    <property type="project" value="TreeGrafter"/>
</dbReference>
<dbReference type="InterPro" id="IPR027477">
    <property type="entry name" value="Succ_DH/fumarate_Rdtase_cat_sf"/>
</dbReference>